<feature type="compositionally biased region" description="Basic and acidic residues" evidence="1">
    <location>
        <begin position="28"/>
        <end position="47"/>
    </location>
</feature>
<proteinExistence type="predicted"/>
<dbReference type="VEuPathDB" id="FungiDB:PPTG_00554"/>
<accession>W2JUK8</accession>
<evidence type="ECO:0000256" key="1">
    <source>
        <dbReference type="SAM" id="MobiDB-lite"/>
    </source>
</evidence>
<dbReference type="AlphaFoldDB" id="W2JUK8"/>
<gene>
    <name evidence="2" type="ORF">L916_00619</name>
</gene>
<name>W2JUK8_PHYNI</name>
<feature type="region of interest" description="Disordered" evidence="1">
    <location>
        <begin position="1"/>
        <end position="69"/>
    </location>
</feature>
<dbReference type="EMBL" id="KI670488">
    <property type="protein sequence ID" value="ETL50084.1"/>
    <property type="molecule type" value="Genomic_DNA"/>
</dbReference>
<organism evidence="2 3">
    <name type="scientific">Phytophthora nicotianae</name>
    <name type="common">Potato buckeye rot agent</name>
    <name type="synonym">Phytophthora parasitica</name>
    <dbReference type="NCBI Taxonomy" id="4792"/>
    <lineage>
        <taxon>Eukaryota</taxon>
        <taxon>Sar</taxon>
        <taxon>Stramenopiles</taxon>
        <taxon>Oomycota</taxon>
        <taxon>Peronosporomycetes</taxon>
        <taxon>Peronosporales</taxon>
        <taxon>Peronosporaceae</taxon>
        <taxon>Phytophthora</taxon>
    </lineage>
</organism>
<evidence type="ECO:0000313" key="2">
    <source>
        <dbReference type="EMBL" id="ETL50084.1"/>
    </source>
</evidence>
<dbReference type="Proteomes" id="UP000053864">
    <property type="component" value="Unassembled WGS sequence"/>
</dbReference>
<sequence length="129" mass="13311">MSAKSGSASTEKEEGLEAIKSQTLAKSEMPRVELTEVSSRHSPETLKGRASQPAASGVASHDSARDVDSLRFPNQLAHLEAQQGANELEAARSKLADQVIELTTKGFAAPQAAVAVNSSAFFGGAGTGS</sequence>
<reference evidence="2 3" key="1">
    <citation type="submission" date="2013-11" db="EMBL/GenBank/DDBJ databases">
        <title>The Genome Sequence of Phytophthora parasitica CJ05E6.</title>
        <authorList>
            <consortium name="The Broad Institute Genomics Platform"/>
            <person name="Russ C."/>
            <person name="Tyler B."/>
            <person name="Panabieres F."/>
            <person name="Shan W."/>
            <person name="Tripathy S."/>
            <person name="Grunwald N."/>
            <person name="Machado M."/>
            <person name="Johnson C.S."/>
            <person name="Arredondo F."/>
            <person name="Hong C."/>
            <person name="Coffey M."/>
            <person name="Young S.K."/>
            <person name="Zeng Q."/>
            <person name="Gargeya S."/>
            <person name="Fitzgerald M."/>
            <person name="Abouelleil A."/>
            <person name="Alvarado L."/>
            <person name="Chapman S.B."/>
            <person name="Gainer-Dewar J."/>
            <person name="Goldberg J."/>
            <person name="Griggs A."/>
            <person name="Gujja S."/>
            <person name="Hansen M."/>
            <person name="Howarth C."/>
            <person name="Imamovic A."/>
            <person name="Ireland A."/>
            <person name="Larimer J."/>
            <person name="McCowan C."/>
            <person name="Murphy C."/>
            <person name="Pearson M."/>
            <person name="Poon T.W."/>
            <person name="Priest M."/>
            <person name="Roberts A."/>
            <person name="Saif S."/>
            <person name="Shea T."/>
            <person name="Sykes S."/>
            <person name="Wortman J."/>
            <person name="Nusbaum C."/>
            <person name="Birren B."/>
        </authorList>
    </citation>
    <scope>NUCLEOTIDE SEQUENCE [LARGE SCALE GENOMIC DNA]</scope>
    <source>
        <strain evidence="2 3">CJ05E6</strain>
    </source>
</reference>
<protein>
    <submittedName>
        <fullName evidence="2">Uncharacterized protein</fullName>
    </submittedName>
</protein>
<evidence type="ECO:0000313" key="3">
    <source>
        <dbReference type="Proteomes" id="UP000053864"/>
    </source>
</evidence>